<dbReference type="EMBL" id="LSDD01000037">
    <property type="protein sequence ID" value="KXB68776.1"/>
    <property type="molecule type" value="Genomic_DNA"/>
</dbReference>
<name>A0A134AM42_9FUSO</name>
<gene>
    <name evidence="3" type="ORF">HMPREF3180_00621</name>
</gene>
<sequence>MNTLNKQEFNQYRKVKFYIAVCFWIFSLSMFAVGSKKSVENKSNEKKVSRNRVEDEAVKIDIIINKNDNNNFEEDKDLEKTDEEDGDLIYLDQIQDEEEEKKQKKLKKTNRIERFIKKIDEKVNPIIKFQISKSYGTWYLIKTDDNLEKNLKNVRYDFLQEENGYHIIKSYFDPQTDKWNEEMQRGWIEENKGKIYLDIEKKYFKNNRNEIIFFDKNYRYMIIRYYNGVTRVLSRYPNNNKISLEDEEMNEFEKIVDNESNLKNLNYDVNMKSIREIENERKKAELKSKTDDLERRLSENPASVFQIDTIGAKREFERRLRKEGMAKFETKDGTKNVEVIELNDKDLKGKDSKDKNLKEKNLKNSNNEK</sequence>
<dbReference type="SUPFAM" id="SSF50814">
    <property type="entry name" value="Lipocalins"/>
    <property type="match status" value="1"/>
</dbReference>
<keyword evidence="2" id="KW-0472">Membrane</keyword>
<keyword evidence="2" id="KW-0812">Transmembrane</keyword>
<evidence type="ECO:0000256" key="1">
    <source>
        <dbReference type="SAM" id="MobiDB-lite"/>
    </source>
</evidence>
<keyword evidence="4" id="KW-1185">Reference proteome</keyword>
<organism evidence="3 4">
    <name type="scientific">Leptotrichia wadei</name>
    <dbReference type="NCBI Taxonomy" id="157687"/>
    <lineage>
        <taxon>Bacteria</taxon>
        <taxon>Fusobacteriati</taxon>
        <taxon>Fusobacteriota</taxon>
        <taxon>Fusobacteriia</taxon>
        <taxon>Fusobacteriales</taxon>
        <taxon>Leptotrichiaceae</taxon>
        <taxon>Leptotrichia</taxon>
    </lineage>
</organism>
<proteinExistence type="predicted"/>
<dbReference type="RefSeq" id="WP_060917523.1">
    <property type="nucleotide sequence ID" value="NZ_AP019834.1"/>
</dbReference>
<feature type="region of interest" description="Disordered" evidence="1">
    <location>
        <begin position="347"/>
        <end position="369"/>
    </location>
</feature>
<dbReference type="Gene3D" id="2.40.128.20">
    <property type="match status" value="1"/>
</dbReference>
<accession>A0A134AM42</accession>
<comment type="caution">
    <text evidence="3">The sequence shown here is derived from an EMBL/GenBank/DDBJ whole genome shotgun (WGS) entry which is preliminary data.</text>
</comment>
<protein>
    <submittedName>
        <fullName evidence="3">Uncharacterized protein</fullName>
    </submittedName>
</protein>
<evidence type="ECO:0000256" key="2">
    <source>
        <dbReference type="SAM" id="Phobius"/>
    </source>
</evidence>
<dbReference type="PATRIC" id="fig|157687.3.peg.621"/>
<evidence type="ECO:0000313" key="3">
    <source>
        <dbReference type="EMBL" id="KXB68776.1"/>
    </source>
</evidence>
<evidence type="ECO:0000313" key="4">
    <source>
        <dbReference type="Proteomes" id="UP000070483"/>
    </source>
</evidence>
<dbReference type="InterPro" id="IPR012674">
    <property type="entry name" value="Calycin"/>
</dbReference>
<feature type="transmembrane region" description="Helical" evidence="2">
    <location>
        <begin position="15"/>
        <end position="34"/>
    </location>
</feature>
<dbReference type="AlphaFoldDB" id="A0A134AM42"/>
<reference evidence="4" key="1">
    <citation type="submission" date="2016-01" db="EMBL/GenBank/DDBJ databases">
        <authorList>
            <person name="Mitreva M."/>
            <person name="Pepin K.H."/>
            <person name="Mihindukulasuriya K.A."/>
            <person name="Fulton R."/>
            <person name="Fronick C."/>
            <person name="O'Laughlin M."/>
            <person name="Miner T."/>
            <person name="Herter B."/>
            <person name="Rosa B.A."/>
            <person name="Cordes M."/>
            <person name="Tomlinson C."/>
            <person name="Wollam A."/>
            <person name="Palsikar V.B."/>
            <person name="Mardis E.R."/>
            <person name="Wilson R.K."/>
        </authorList>
    </citation>
    <scope>NUCLEOTIDE SEQUENCE [LARGE SCALE GENOMIC DNA]</scope>
    <source>
        <strain evidence="4">KA00185</strain>
    </source>
</reference>
<dbReference type="Proteomes" id="UP000070483">
    <property type="component" value="Unassembled WGS sequence"/>
</dbReference>
<keyword evidence="2" id="KW-1133">Transmembrane helix</keyword>